<dbReference type="GO" id="GO:0008477">
    <property type="term" value="F:purine nucleosidase activity"/>
    <property type="evidence" value="ECO:0007669"/>
    <property type="project" value="TreeGrafter"/>
</dbReference>
<dbReference type="InterPro" id="IPR036452">
    <property type="entry name" value="Ribo_hydro-like"/>
</dbReference>
<dbReference type="OrthoDB" id="2530052at2"/>
<dbReference type="GO" id="GO:0005829">
    <property type="term" value="C:cytosol"/>
    <property type="evidence" value="ECO:0007669"/>
    <property type="project" value="TreeGrafter"/>
</dbReference>
<evidence type="ECO:0000256" key="1">
    <source>
        <dbReference type="ARBA" id="ARBA00022801"/>
    </source>
</evidence>
<comment type="caution">
    <text evidence="4">The sequence shown here is derived from an EMBL/GenBank/DDBJ whole genome shotgun (WGS) entry which is preliminary data.</text>
</comment>
<dbReference type="EMBL" id="SSOB01000020">
    <property type="protein sequence ID" value="THF77341.1"/>
    <property type="molecule type" value="Genomic_DNA"/>
</dbReference>
<dbReference type="SUPFAM" id="SSF53590">
    <property type="entry name" value="Nucleoside hydrolase"/>
    <property type="match status" value="1"/>
</dbReference>
<evidence type="ECO:0000313" key="5">
    <source>
        <dbReference type="Proteomes" id="UP000310636"/>
    </source>
</evidence>
<accession>A0A4S4BSV8</accession>
<dbReference type="InterPro" id="IPR023186">
    <property type="entry name" value="IUNH"/>
</dbReference>
<dbReference type="Pfam" id="PF01156">
    <property type="entry name" value="IU_nuc_hydro"/>
    <property type="match status" value="1"/>
</dbReference>
<evidence type="ECO:0000259" key="3">
    <source>
        <dbReference type="Pfam" id="PF01156"/>
    </source>
</evidence>
<evidence type="ECO:0000256" key="2">
    <source>
        <dbReference type="ARBA" id="ARBA00023295"/>
    </source>
</evidence>
<sequence>MTLNPQPNSATPKLSQEQLLRRLARPEGKIRIVLDTDTYNEIDDQFAVVYALKSPERMKVEALYAAPFHNDRSDGPKDGMEKSYRELQRIAKLLPEAEGVPILRGSDRYLPDSHTAVASEAAKDLVKRALESPENDPLYVVSIGAITNVASALLMEPSIASRIVIVWLGGHALEWTDTNEFNMMQDYAASSLILNSGAPLVLLPCMGVSSHLLTTLSEIREFVKDSGPIGQYLYDTFRDCNDDHYAYSRVIWDIATIAYLIDDSFAPSVLIHSPVLSEDMRWSKDERRHWIRYVYYLHRDLVFRDLFRKLVPRESEA</sequence>
<feature type="domain" description="Inosine/uridine-preferring nucleoside hydrolase" evidence="3">
    <location>
        <begin position="32"/>
        <end position="266"/>
    </location>
</feature>
<dbReference type="InterPro" id="IPR001910">
    <property type="entry name" value="Inosine/uridine_hydrolase_dom"/>
</dbReference>
<gene>
    <name evidence="4" type="ORF">E6C55_16895</name>
</gene>
<dbReference type="Gene3D" id="3.90.245.10">
    <property type="entry name" value="Ribonucleoside hydrolase-like"/>
    <property type="match status" value="1"/>
</dbReference>
<keyword evidence="1 4" id="KW-0378">Hydrolase</keyword>
<protein>
    <submittedName>
        <fullName evidence="4">Nucleoside hydrolase</fullName>
    </submittedName>
</protein>
<organism evidence="4 5">
    <name type="scientific">Cohnella fermenti</name>
    <dbReference type="NCBI Taxonomy" id="2565925"/>
    <lineage>
        <taxon>Bacteria</taxon>
        <taxon>Bacillati</taxon>
        <taxon>Bacillota</taxon>
        <taxon>Bacilli</taxon>
        <taxon>Bacillales</taxon>
        <taxon>Paenibacillaceae</taxon>
        <taxon>Cohnella</taxon>
    </lineage>
</organism>
<evidence type="ECO:0000313" key="4">
    <source>
        <dbReference type="EMBL" id="THF77341.1"/>
    </source>
</evidence>
<name>A0A4S4BSV8_9BACL</name>
<dbReference type="AlphaFoldDB" id="A0A4S4BSV8"/>
<proteinExistence type="predicted"/>
<dbReference type="Proteomes" id="UP000310636">
    <property type="component" value="Unassembled WGS sequence"/>
</dbReference>
<dbReference type="PANTHER" id="PTHR12304">
    <property type="entry name" value="INOSINE-URIDINE PREFERRING NUCLEOSIDE HYDROLASE"/>
    <property type="match status" value="1"/>
</dbReference>
<dbReference type="PANTHER" id="PTHR12304:SF4">
    <property type="entry name" value="URIDINE NUCLEOSIDASE"/>
    <property type="match status" value="1"/>
</dbReference>
<keyword evidence="2" id="KW-0326">Glycosidase</keyword>
<dbReference type="GO" id="GO:0006152">
    <property type="term" value="P:purine nucleoside catabolic process"/>
    <property type="evidence" value="ECO:0007669"/>
    <property type="project" value="TreeGrafter"/>
</dbReference>
<reference evidence="4 5" key="1">
    <citation type="submission" date="2019-04" db="EMBL/GenBank/DDBJ databases">
        <title>Cohnella sp. nov. isolated from preserved vegetables.</title>
        <authorList>
            <person name="Lin S.-Y."/>
            <person name="Hung M.-H."/>
            <person name="Young C.-C."/>
        </authorList>
    </citation>
    <scope>NUCLEOTIDE SEQUENCE [LARGE SCALE GENOMIC DNA]</scope>
    <source>
        <strain evidence="4 5">CC-MHH1044</strain>
    </source>
</reference>
<dbReference type="RefSeq" id="WP_136370986.1">
    <property type="nucleotide sequence ID" value="NZ_SSOB01000020.1"/>
</dbReference>
<keyword evidence="5" id="KW-1185">Reference proteome</keyword>